<comment type="caution">
    <text evidence="8">The sequence shown here is derived from an EMBL/GenBank/DDBJ whole genome shotgun (WGS) entry which is preliminary data.</text>
</comment>
<dbReference type="AlphaFoldDB" id="A0AAD9UN68"/>
<evidence type="ECO:0000256" key="6">
    <source>
        <dbReference type="ARBA" id="ARBA00023212"/>
    </source>
</evidence>
<comment type="similarity">
    <text evidence="2">Belongs to the SF-assemblin family.</text>
</comment>
<feature type="coiled-coil region" evidence="7">
    <location>
        <begin position="96"/>
        <end position="123"/>
    </location>
</feature>
<evidence type="ECO:0000313" key="8">
    <source>
        <dbReference type="EMBL" id="KAK2195758.1"/>
    </source>
</evidence>
<reference evidence="8" key="1">
    <citation type="journal article" date="2023" name="Nat. Microbiol.">
        <title>Babesia duncani multi-omics identifies virulence factors and drug targets.</title>
        <authorList>
            <person name="Singh P."/>
            <person name="Lonardi S."/>
            <person name="Liang Q."/>
            <person name="Vydyam P."/>
            <person name="Khabirova E."/>
            <person name="Fang T."/>
            <person name="Gihaz S."/>
            <person name="Thekkiniath J."/>
            <person name="Munshi M."/>
            <person name="Abel S."/>
            <person name="Ciampossin L."/>
            <person name="Batugedara G."/>
            <person name="Gupta M."/>
            <person name="Lu X.M."/>
            <person name="Lenz T."/>
            <person name="Chakravarty S."/>
            <person name="Cornillot E."/>
            <person name="Hu Y."/>
            <person name="Ma W."/>
            <person name="Gonzalez L.M."/>
            <person name="Sanchez S."/>
            <person name="Estrada K."/>
            <person name="Sanchez-Flores A."/>
            <person name="Montero E."/>
            <person name="Harb O.S."/>
            <person name="Le Roch K.G."/>
            <person name="Mamoun C.B."/>
        </authorList>
    </citation>
    <scope>NUCLEOTIDE SEQUENCE</scope>
    <source>
        <strain evidence="8">WA1</strain>
    </source>
</reference>
<evidence type="ECO:0000313" key="9">
    <source>
        <dbReference type="Proteomes" id="UP001214638"/>
    </source>
</evidence>
<evidence type="ECO:0000256" key="4">
    <source>
        <dbReference type="ARBA" id="ARBA00022701"/>
    </source>
</evidence>
<keyword evidence="3" id="KW-0963">Cytoplasm</keyword>
<accession>A0AAD9UN68</accession>
<evidence type="ECO:0000256" key="7">
    <source>
        <dbReference type="SAM" id="Coils"/>
    </source>
</evidence>
<dbReference type="InterPro" id="IPR008374">
    <property type="entry name" value="SF_assemblin/giardin_b"/>
</dbReference>
<dbReference type="EMBL" id="JALLKP010000003">
    <property type="protein sequence ID" value="KAK2195758.1"/>
    <property type="molecule type" value="Genomic_DNA"/>
</dbReference>
<evidence type="ECO:0000256" key="1">
    <source>
        <dbReference type="ARBA" id="ARBA00004245"/>
    </source>
</evidence>
<keyword evidence="5 7" id="KW-0175">Coiled coil</keyword>
<dbReference type="GeneID" id="94336650"/>
<evidence type="ECO:0000256" key="2">
    <source>
        <dbReference type="ARBA" id="ARBA00005678"/>
    </source>
</evidence>
<keyword evidence="9" id="KW-1185">Reference proteome</keyword>
<dbReference type="RefSeq" id="XP_067802601.1">
    <property type="nucleotide sequence ID" value="XM_067947379.1"/>
</dbReference>
<protein>
    <submittedName>
        <fullName evidence="8">SF-assemblin-beta-giardin</fullName>
    </submittedName>
</protein>
<dbReference type="GO" id="GO:0005874">
    <property type="term" value="C:microtubule"/>
    <property type="evidence" value="ECO:0007669"/>
    <property type="project" value="UniProtKB-KW"/>
</dbReference>
<dbReference type="Proteomes" id="UP001214638">
    <property type="component" value="Unassembled WGS sequence"/>
</dbReference>
<proteinExistence type="inferred from homology"/>
<keyword evidence="4" id="KW-0493">Microtubule</keyword>
<gene>
    <name evidence="8" type="ORF">BdWA1_002352</name>
</gene>
<dbReference type="Pfam" id="PF06705">
    <property type="entry name" value="SF-assemblin"/>
    <property type="match status" value="1"/>
</dbReference>
<evidence type="ECO:0000256" key="5">
    <source>
        <dbReference type="ARBA" id="ARBA00023054"/>
    </source>
</evidence>
<organism evidence="8 9">
    <name type="scientific">Babesia duncani</name>
    <dbReference type="NCBI Taxonomy" id="323732"/>
    <lineage>
        <taxon>Eukaryota</taxon>
        <taxon>Sar</taxon>
        <taxon>Alveolata</taxon>
        <taxon>Apicomplexa</taxon>
        <taxon>Aconoidasida</taxon>
        <taxon>Piroplasmida</taxon>
        <taxon>Babesiidae</taxon>
        <taxon>Babesia</taxon>
    </lineage>
</organism>
<evidence type="ECO:0000256" key="3">
    <source>
        <dbReference type="ARBA" id="ARBA00022490"/>
    </source>
</evidence>
<keyword evidence="6" id="KW-0206">Cytoskeleton</keyword>
<comment type="subcellular location">
    <subcellularLocation>
        <location evidence="1">Cytoplasm</location>
        <location evidence="1">Cytoskeleton</location>
    </subcellularLocation>
</comment>
<name>A0AAD9UN68_9APIC</name>
<sequence>MGPSDKIEENDVNVAVSSIRDKLTCVEDLLLKSNAKKKINEDQRFQKIYQSIADLNLKLKQEVEKRRESRDHLKKTTEYAANAMLEQLQCKLTRRVTMLTERLERLINKCAMLETNVNDMTQKLHSAFNFQALYQDVNTLNRDIKHDLMLKKEKDTDLSGRVMELDYRLKAKNQDATLLCYERIKEIKNEQTALTEFVLKSTK</sequence>
<dbReference type="GO" id="GO:0005200">
    <property type="term" value="F:structural constituent of cytoskeleton"/>
    <property type="evidence" value="ECO:0007669"/>
    <property type="project" value="InterPro"/>
</dbReference>
<dbReference type="KEGG" id="bdw:94336650"/>